<evidence type="ECO:0000313" key="1">
    <source>
        <dbReference type="EMBL" id="MBF0969745.1"/>
    </source>
</evidence>
<proteinExistence type="predicted"/>
<evidence type="ECO:0000313" key="2">
    <source>
        <dbReference type="Proteomes" id="UP000704068"/>
    </source>
</evidence>
<dbReference type="EMBL" id="JABZGR010000002">
    <property type="protein sequence ID" value="MBF0969745.1"/>
    <property type="molecule type" value="Genomic_DNA"/>
</dbReference>
<sequence>MERYIKPAISLIQVDTPALLTLSDPDHAECPPFVGFRAKETYYEVEEEEEEMEE</sequence>
<name>A0A929WX50_9BACT</name>
<reference evidence="1" key="1">
    <citation type="submission" date="2020-04" db="EMBL/GenBank/DDBJ databases">
        <title>Deep metagenomics examines the oral microbiome during advanced dental caries in children, revealing novel taxa and co-occurrences with host molecules.</title>
        <authorList>
            <person name="Baker J.L."/>
            <person name="Morton J.T."/>
            <person name="Dinis M."/>
            <person name="Alvarez R."/>
            <person name="Tran N.C."/>
            <person name="Knight R."/>
            <person name="Edlund A."/>
        </authorList>
    </citation>
    <scope>NUCLEOTIDE SEQUENCE</scope>
    <source>
        <strain evidence="1">JCVI_34_bin.1</strain>
    </source>
</reference>
<dbReference type="RefSeq" id="WP_303762867.1">
    <property type="nucleotide sequence ID" value="NZ_CAUOSC010000007.1"/>
</dbReference>
<organism evidence="1 2">
    <name type="scientific">Alloprevotella tannerae</name>
    <dbReference type="NCBI Taxonomy" id="76122"/>
    <lineage>
        <taxon>Bacteria</taxon>
        <taxon>Pseudomonadati</taxon>
        <taxon>Bacteroidota</taxon>
        <taxon>Bacteroidia</taxon>
        <taxon>Bacteroidales</taxon>
        <taxon>Prevotellaceae</taxon>
        <taxon>Alloprevotella</taxon>
    </lineage>
</organism>
<accession>A0A929WX50</accession>
<dbReference type="Proteomes" id="UP000704068">
    <property type="component" value="Unassembled WGS sequence"/>
</dbReference>
<gene>
    <name evidence="1" type="ORF">HXK21_01700</name>
</gene>
<protein>
    <submittedName>
        <fullName evidence="1">Uncharacterized protein</fullName>
    </submittedName>
</protein>
<comment type="caution">
    <text evidence="1">The sequence shown here is derived from an EMBL/GenBank/DDBJ whole genome shotgun (WGS) entry which is preliminary data.</text>
</comment>
<dbReference type="AlphaFoldDB" id="A0A929WX50"/>